<dbReference type="Pfam" id="PF24973">
    <property type="entry name" value="EGF_LMN_ATRN"/>
    <property type="match status" value="1"/>
</dbReference>
<dbReference type="InterPro" id="IPR002049">
    <property type="entry name" value="LE_dom"/>
</dbReference>
<evidence type="ECO:0000256" key="3">
    <source>
        <dbReference type="ARBA" id="ARBA00023157"/>
    </source>
</evidence>
<dbReference type="SMART" id="SM00181">
    <property type="entry name" value="EGF"/>
    <property type="match status" value="1"/>
</dbReference>
<evidence type="ECO:0000313" key="8">
    <source>
        <dbReference type="EMBL" id="TSU75971.1"/>
    </source>
</evidence>
<feature type="disulfide bond" evidence="6">
    <location>
        <begin position="183"/>
        <end position="192"/>
    </location>
</feature>
<dbReference type="GO" id="GO:0009888">
    <property type="term" value="P:tissue development"/>
    <property type="evidence" value="ECO:0007669"/>
    <property type="project" value="TreeGrafter"/>
</dbReference>
<dbReference type="Gene3D" id="2.10.25.10">
    <property type="entry name" value="Laminin"/>
    <property type="match status" value="2"/>
</dbReference>
<dbReference type="EMBL" id="VCAZ01000120">
    <property type="protein sequence ID" value="TSU75971.1"/>
    <property type="molecule type" value="Genomic_DNA"/>
</dbReference>
<dbReference type="GO" id="GO:0009887">
    <property type="term" value="P:animal organ morphogenesis"/>
    <property type="evidence" value="ECO:0007669"/>
    <property type="project" value="TreeGrafter"/>
</dbReference>
<keyword evidence="9" id="KW-1185">Reference proteome</keyword>
<name>A0A556V4R4_BAGYA</name>
<gene>
    <name evidence="8" type="ORF">Baya_13028</name>
</gene>
<keyword evidence="1" id="KW-0732">Signal</keyword>
<organism evidence="8 9">
    <name type="scientific">Bagarius yarrelli</name>
    <name type="common">Goonch</name>
    <name type="synonym">Bagrus yarrelli</name>
    <dbReference type="NCBI Taxonomy" id="175774"/>
    <lineage>
        <taxon>Eukaryota</taxon>
        <taxon>Metazoa</taxon>
        <taxon>Chordata</taxon>
        <taxon>Craniata</taxon>
        <taxon>Vertebrata</taxon>
        <taxon>Euteleostomi</taxon>
        <taxon>Actinopterygii</taxon>
        <taxon>Neopterygii</taxon>
        <taxon>Teleostei</taxon>
        <taxon>Ostariophysi</taxon>
        <taxon>Siluriformes</taxon>
        <taxon>Sisoridae</taxon>
        <taxon>Sisorinae</taxon>
        <taxon>Bagarius</taxon>
    </lineage>
</organism>
<dbReference type="GO" id="GO:0007409">
    <property type="term" value="P:axonogenesis"/>
    <property type="evidence" value="ECO:0007669"/>
    <property type="project" value="TreeGrafter"/>
</dbReference>
<comment type="caution">
    <text evidence="6">Lacks conserved residue(s) required for the propagation of feature annotation.</text>
</comment>
<dbReference type="CDD" id="cd00055">
    <property type="entry name" value="EGF_Lam"/>
    <property type="match status" value="2"/>
</dbReference>
<proteinExistence type="predicted"/>
<feature type="domain" description="EGF-like" evidence="7">
    <location>
        <begin position="158"/>
        <end position="193"/>
    </location>
</feature>
<dbReference type="PROSITE" id="PS01186">
    <property type="entry name" value="EGF_2"/>
    <property type="match status" value="1"/>
</dbReference>
<protein>
    <submittedName>
        <fullName evidence="8">Netrin-G1</fullName>
    </submittedName>
</protein>
<evidence type="ECO:0000259" key="7">
    <source>
        <dbReference type="PROSITE" id="PS50026"/>
    </source>
</evidence>
<dbReference type="InterPro" id="IPR056863">
    <property type="entry name" value="LMN_ATRN_NET-like_EGF"/>
</dbReference>
<dbReference type="SUPFAM" id="SSF57196">
    <property type="entry name" value="EGF/Laminin"/>
    <property type="match status" value="2"/>
</dbReference>
<dbReference type="PROSITE" id="PS00022">
    <property type="entry name" value="EGF_1"/>
    <property type="match status" value="1"/>
</dbReference>
<keyword evidence="5" id="KW-0424">Laminin EGF-like domain</keyword>
<evidence type="ECO:0000313" key="9">
    <source>
        <dbReference type="Proteomes" id="UP000319801"/>
    </source>
</evidence>
<keyword evidence="3 6" id="KW-1015">Disulfide bond</keyword>
<sequence length="231" mass="25203">MCNFSAGVILTESIRRRRPPPPHPPPFHFSAGGILGKQQSFSITDLENSVILGWNRRNVGLPEFQLLFSIQVCADCECFGHSNRCSYVELSNTVICVSCKHNTRGQHCELCKLGFYRNASAELDDKNVCIDCNCNPLGSESDRCNGTGFCKCKRGATGTRVCDDELLRCQNGGVCVNNVKCQCVPGYSGLLCEKVHCDDCGSSDSDQTSGPSSAVILLLLVLLRSVWVLTL</sequence>
<evidence type="ECO:0000256" key="1">
    <source>
        <dbReference type="ARBA" id="ARBA00022729"/>
    </source>
</evidence>
<keyword evidence="2" id="KW-0677">Repeat</keyword>
<evidence type="ECO:0000256" key="2">
    <source>
        <dbReference type="ARBA" id="ARBA00022737"/>
    </source>
</evidence>
<dbReference type="PROSITE" id="PS50026">
    <property type="entry name" value="EGF_3"/>
    <property type="match status" value="1"/>
</dbReference>
<keyword evidence="4" id="KW-0325">Glycoprotein</keyword>
<dbReference type="Proteomes" id="UP000319801">
    <property type="component" value="Unassembled WGS sequence"/>
</dbReference>
<dbReference type="PANTHER" id="PTHR10574:SF28">
    <property type="entry name" value="NETRIN-G1"/>
    <property type="match status" value="1"/>
</dbReference>
<dbReference type="InterPro" id="IPR000742">
    <property type="entry name" value="EGF"/>
</dbReference>
<reference evidence="8 9" key="1">
    <citation type="journal article" date="2019" name="Genome Biol. Evol.">
        <title>Whole-Genome Sequencing of the Giant Devil Catfish, Bagarius yarrelli.</title>
        <authorList>
            <person name="Jiang W."/>
            <person name="Lv Y."/>
            <person name="Cheng L."/>
            <person name="Yang K."/>
            <person name="Chao B."/>
            <person name="Wang X."/>
            <person name="Li Y."/>
            <person name="Pan X."/>
            <person name="You X."/>
            <person name="Zhang Y."/>
            <person name="Yang J."/>
            <person name="Li J."/>
            <person name="Zhang X."/>
            <person name="Liu S."/>
            <person name="Sun C."/>
            <person name="Yang J."/>
            <person name="Shi Q."/>
        </authorList>
    </citation>
    <scope>NUCLEOTIDE SEQUENCE [LARGE SCALE GENOMIC DNA]</scope>
    <source>
        <strain evidence="8">JWS20170419001</strain>
        <tissue evidence="8">Muscle</tissue>
    </source>
</reference>
<dbReference type="PANTHER" id="PTHR10574">
    <property type="entry name" value="NETRIN/LAMININ-RELATED"/>
    <property type="match status" value="1"/>
</dbReference>
<dbReference type="SMART" id="SM00180">
    <property type="entry name" value="EGF_Lam"/>
    <property type="match status" value="2"/>
</dbReference>
<dbReference type="PROSITE" id="PS01248">
    <property type="entry name" value="EGF_LAM_1"/>
    <property type="match status" value="1"/>
</dbReference>
<dbReference type="AlphaFoldDB" id="A0A556V4R4"/>
<dbReference type="FunFam" id="2.10.25.10:FF:000112">
    <property type="entry name" value="Netrin G1"/>
    <property type="match status" value="1"/>
</dbReference>
<evidence type="ECO:0000256" key="5">
    <source>
        <dbReference type="ARBA" id="ARBA00023292"/>
    </source>
</evidence>
<evidence type="ECO:0000256" key="4">
    <source>
        <dbReference type="ARBA" id="ARBA00023180"/>
    </source>
</evidence>
<evidence type="ECO:0000256" key="6">
    <source>
        <dbReference type="PROSITE-ProRule" id="PRU00076"/>
    </source>
</evidence>
<comment type="caution">
    <text evidence="8">The sequence shown here is derived from an EMBL/GenBank/DDBJ whole genome shotgun (WGS) entry which is preliminary data.</text>
</comment>
<keyword evidence="6" id="KW-0245">EGF-like domain</keyword>
<dbReference type="Pfam" id="PF00008">
    <property type="entry name" value="EGF"/>
    <property type="match status" value="1"/>
</dbReference>
<dbReference type="OrthoDB" id="9981301at2759"/>
<accession>A0A556V4R4</accession>
<dbReference type="InterPro" id="IPR050440">
    <property type="entry name" value="Laminin/Netrin_ECM"/>
</dbReference>
<dbReference type="FunFam" id="2.10.25.10:FF:000502">
    <property type="entry name" value="Netrin G1"/>
    <property type="match status" value="1"/>
</dbReference>